<evidence type="ECO:0000313" key="1">
    <source>
        <dbReference type="EMBL" id="QDU28094.1"/>
    </source>
</evidence>
<organism evidence="1 2">
    <name type="scientific">Anatilimnocola aggregata</name>
    <dbReference type="NCBI Taxonomy" id="2528021"/>
    <lineage>
        <taxon>Bacteria</taxon>
        <taxon>Pseudomonadati</taxon>
        <taxon>Planctomycetota</taxon>
        <taxon>Planctomycetia</taxon>
        <taxon>Pirellulales</taxon>
        <taxon>Pirellulaceae</taxon>
        <taxon>Anatilimnocola</taxon>
    </lineage>
</organism>
<name>A0A517YCX4_9BACT</name>
<sequence length="287" mass="31905">MNFLILCLALAVDGTPSLTASTTVPSTITGTAHHATSANFEVIGASATVEATQVAALCEQWRAKLQSYWLQEPTPHWNPRCKVILHSTRSSYLSAVGRGGEQTRGSSWIEFKAEQVSRRQIDLLGVDDLGLTALPHEMTHVIFADLFKGRQPPRWADEGAAMLADTHEKQQLHQRDLEASVARRIGFRVGELFAAEHYPQPHRVPGFYGQSVSVTAFLARRDDPAKFVTFIRLALDHGHDRALRDVYGLDGTAELEQEWLAHRYGGRGYHGLRLTLDRRVSKTGVTE</sequence>
<evidence type="ECO:0000313" key="2">
    <source>
        <dbReference type="Proteomes" id="UP000315017"/>
    </source>
</evidence>
<protein>
    <recommendedName>
        <fullName evidence="3">Peptidase MA-like domain-containing protein</fullName>
    </recommendedName>
</protein>
<dbReference type="KEGG" id="aagg:ETAA8_31870"/>
<proteinExistence type="predicted"/>
<dbReference type="AlphaFoldDB" id="A0A517YCX4"/>
<keyword evidence="2" id="KW-1185">Reference proteome</keyword>
<dbReference type="RefSeq" id="WP_145089809.1">
    <property type="nucleotide sequence ID" value="NZ_CP036274.1"/>
</dbReference>
<dbReference type="EMBL" id="CP036274">
    <property type="protein sequence ID" value="QDU28094.1"/>
    <property type="molecule type" value="Genomic_DNA"/>
</dbReference>
<accession>A0A517YCX4</accession>
<reference evidence="1 2" key="1">
    <citation type="submission" date="2019-02" db="EMBL/GenBank/DDBJ databases">
        <title>Deep-cultivation of Planctomycetes and their phenomic and genomic characterization uncovers novel biology.</title>
        <authorList>
            <person name="Wiegand S."/>
            <person name="Jogler M."/>
            <person name="Boedeker C."/>
            <person name="Pinto D."/>
            <person name="Vollmers J."/>
            <person name="Rivas-Marin E."/>
            <person name="Kohn T."/>
            <person name="Peeters S.H."/>
            <person name="Heuer A."/>
            <person name="Rast P."/>
            <person name="Oberbeckmann S."/>
            <person name="Bunk B."/>
            <person name="Jeske O."/>
            <person name="Meyerdierks A."/>
            <person name="Storesund J.E."/>
            <person name="Kallscheuer N."/>
            <person name="Luecker S."/>
            <person name="Lage O.M."/>
            <person name="Pohl T."/>
            <person name="Merkel B.J."/>
            <person name="Hornburger P."/>
            <person name="Mueller R.-W."/>
            <person name="Bruemmer F."/>
            <person name="Labrenz M."/>
            <person name="Spormann A.M."/>
            <person name="Op den Camp H."/>
            <person name="Overmann J."/>
            <person name="Amann R."/>
            <person name="Jetten M.S.M."/>
            <person name="Mascher T."/>
            <person name="Medema M.H."/>
            <person name="Devos D.P."/>
            <person name="Kaster A.-K."/>
            <person name="Ovreas L."/>
            <person name="Rohde M."/>
            <person name="Galperin M.Y."/>
            <person name="Jogler C."/>
        </authorList>
    </citation>
    <scope>NUCLEOTIDE SEQUENCE [LARGE SCALE GENOMIC DNA]</scope>
    <source>
        <strain evidence="1 2">ETA_A8</strain>
    </source>
</reference>
<gene>
    <name evidence="1" type="ORF">ETAA8_31870</name>
</gene>
<dbReference type="OrthoDB" id="260154at2"/>
<dbReference type="Proteomes" id="UP000315017">
    <property type="component" value="Chromosome"/>
</dbReference>
<evidence type="ECO:0008006" key="3">
    <source>
        <dbReference type="Google" id="ProtNLM"/>
    </source>
</evidence>